<protein>
    <submittedName>
        <fullName evidence="8">Uncharacterized protein</fullName>
    </submittedName>
</protein>
<dbReference type="PANTHER" id="PTHR23033:SF8">
    <property type="entry name" value="HEXOSYLTRANSFERASE"/>
    <property type="match status" value="1"/>
</dbReference>
<keyword evidence="6 7" id="KW-0472">Membrane</keyword>
<reference evidence="8" key="1">
    <citation type="submission" date="2023-07" db="EMBL/GenBank/DDBJ databases">
        <authorList>
            <consortium name="CYATHOMIX"/>
        </authorList>
    </citation>
    <scope>NUCLEOTIDE SEQUENCE</scope>
    <source>
        <strain evidence="8">N/A</strain>
    </source>
</reference>
<dbReference type="Gene3D" id="3.90.550.50">
    <property type="match status" value="1"/>
</dbReference>
<keyword evidence="4" id="KW-0735">Signal-anchor</keyword>
<dbReference type="EMBL" id="CATQJL010000223">
    <property type="protein sequence ID" value="CAJ0599685.1"/>
    <property type="molecule type" value="Genomic_DNA"/>
</dbReference>
<dbReference type="Proteomes" id="UP001176961">
    <property type="component" value="Unassembled WGS sequence"/>
</dbReference>
<evidence type="ECO:0000256" key="2">
    <source>
        <dbReference type="ARBA" id="ARBA00006462"/>
    </source>
</evidence>
<keyword evidence="5 7" id="KW-1133">Transmembrane helix</keyword>
<sequence>MNSHRLVMDSYRMLFKPFRKGYALIYVMTRYTYQLLGSRSLSSGRGRVLRYLFSEVLLPLLVGISLGYVLGLTFGFEETDSVDHLVQFDDEITERSLFFLRCIILVHPDAKKPHSFMNAIKDTYGSICNQTMYITNSEEIKKKAGDKYVVAIESNSNGFYWNYFNFILQNSAEIPAQWTFVGDEQVYLSVHNLRKLVQTVNHKQSIMFGRVFVQKSILYRIFPLLQPERIALQSGIVFSHSAIKDLSQCKGLLLPRATESRLYACAKQVGIRIVDPIDEEGMHLFHERDLKTLVPEGYIAEHKHGDKFVKGCCSDHAITFGQMSYKDLRLADFGSLHWSVFGIGGLEEVNASYAIDPKEFLPKTTQRPKVLPPKKSAKSALAKEVKLVHTGEKIETFVENIVEDEAAPSDIQMEFEVPQGNLYERREFHVETPLRGVQPLPLPRSLHECVENGILHIDRAARLILSKMHRQEFNV</sequence>
<dbReference type="GO" id="GO:0016263">
    <property type="term" value="F:glycoprotein-N-acetylgalactosamine 3-beta-galactosyltransferase activity"/>
    <property type="evidence" value="ECO:0007669"/>
    <property type="project" value="TreeGrafter"/>
</dbReference>
<evidence type="ECO:0000256" key="6">
    <source>
        <dbReference type="ARBA" id="ARBA00023136"/>
    </source>
</evidence>
<dbReference type="PANTHER" id="PTHR23033">
    <property type="entry name" value="BETA1,3-GALACTOSYLTRANSFERASE"/>
    <property type="match status" value="1"/>
</dbReference>
<keyword evidence="3 7" id="KW-0812">Transmembrane</keyword>
<dbReference type="GO" id="GO:0016020">
    <property type="term" value="C:membrane"/>
    <property type="evidence" value="ECO:0007669"/>
    <property type="project" value="UniProtKB-SubCell"/>
</dbReference>
<accession>A0AA36GWY4</accession>
<comment type="caution">
    <text evidence="8">The sequence shown here is derived from an EMBL/GenBank/DDBJ whole genome shotgun (WGS) entry which is preliminary data.</text>
</comment>
<evidence type="ECO:0000313" key="8">
    <source>
        <dbReference type="EMBL" id="CAJ0599685.1"/>
    </source>
</evidence>
<comment type="subcellular location">
    <subcellularLocation>
        <location evidence="1">Membrane</location>
        <topology evidence="1">Single-pass type II membrane protein</topology>
    </subcellularLocation>
</comment>
<comment type="similarity">
    <text evidence="2">Belongs to the glycosyltransferase 31 family. Beta3-Gal-T subfamily.</text>
</comment>
<evidence type="ECO:0000256" key="4">
    <source>
        <dbReference type="ARBA" id="ARBA00022968"/>
    </source>
</evidence>
<evidence type="ECO:0000256" key="7">
    <source>
        <dbReference type="SAM" id="Phobius"/>
    </source>
</evidence>
<organism evidence="8 9">
    <name type="scientific">Cylicocyclus nassatus</name>
    <name type="common">Nematode worm</name>
    <dbReference type="NCBI Taxonomy" id="53992"/>
    <lineage>
        <taxon>Eukaryota</taxon>
        <taxon>Metazoa</taxon>
        <taxon>Ecdysozoa</taxon>
        <taxon>Nematoda</taxon>
        <taxon>Chromadorea</taxon>
        <taxon>Rhabditida</taxon>
        <taxon>Rhabditina</taxon>
        <taxon>Rhabditomorpha</taxon>
        <taxon>Strongyloidea</taxon>
        <taxon>Strongylidae</taxon>
        <taxon>Cylicocyclus</taxon>
    </lineage>
</organism>
<evidence type="ECO:0000256" key="1">
    <source>
        <dbReference type="ARBA" id="ARBA00004606"/>
    </source>
</evidence>
<dbReference type="InterPro" id="IPR026050">
    <property type="entry name" value="C1GALT1/C1GALT1_chp1"/>
</dbReference>
<proteinExistence type="inferred from homology"/>
<name>A0AA36GWY4_CYLNA</name>
<feature type="transmembrane region" description="Helical" evidence="7">
    <location>
        <begin position="56"/>
        <end position="76"/>
    </location>
</feature>
<dbReference type="AlphaFoldDB" id="A0AA36GWY4"/>
<gene>
    <name evidence="8" type="ORF">CYNAS_LOCUS11668</name>
</gene>
<evidence type="ECO:0000313" key="9">
    <source>
        <dbReference type="Proteomes" id="UP001176961"/>
    </source>
</evidence>
<keyword evidence="9" id="KW-1185">Reference proteome</keyword>
<evidence type="ECO:0000256" key="3">
    <source>
        <dbReference type="ARBA" id="ARBA00022692"/>
    </source>
</evidence>
<evidence type="ECO:0000256" key="5">
    <source>
        <dbReference type="ARBA" id="ARBA00022989"/>
    </source>
</evidence>